<protein>
    <recommendedName>
        <fullName evidence="2">Heterokaryon incompatibility domain-containing protein</fullName>
    </recommendedName>
</protein>
<dbReference type="AlphaFoldDB" id="A0A2C5Y7E3"/>
<gene>
    <name evidence="3" type="ORF">CDD81_5607</name>
</gene>
<proteinExistence type="predicted"/>
<reference evidence="3 4" key="1">
    <citation type="submission" date="2017-06" db="EMBL/GenBank/DDBJ databases">
        <title>Ant-infecting Ophiocordyceps genomes reveal a high diversity of potential behavioral manipulation genes and a possible major role for enterotoxins.</title>
        <authorList>
            <person name="De Bekker C."/>
            <person name="Evans H.C."/>
            <person name="Brachmann A."/>
            <person name="Hughes D.P."/>
        </authorList>
    </citation>
    <scope>NUCLEOTIDE SEQUENCE [LARGE SCALE GENOMIC DNA]</scope>
    <source>
        <strain evidence="3 4">Map64</strain>
    </source>
</reference>
<dbReference type="InterPro" id="IPR010730">
    <property type="entry name" value="HET"/>
</dbReference>
<evidence type="ECO:0000259" key="2">
    <source>
        <dbReference type="Pfam" id="PF06985"/>
    </source>
</evidence>
<evidence type="ECO:0000313" key="4">
    <source>
        <dbReference type="Proteomes" id="UP000226192"/>
    </source>
</evidence>
<organism evidence="3 4">
    <name type="scientific">Ophiocordyceps australis</name>
    <dbReference type="NCBI Taxonomy" id="1399860"/>
    <lineage>
        <taxon>Eukaryota</taxon>
        <taxon>Fungi</taxon>
        <taxon>Dikarya</taxon>
        <taxon>Ascomycota</taxon>
        <taxon>Pezizomycotina</taxon>
        <taxon>Sordariomycetes</taxon>
        <taxon>Hypocreomycetidae</taxon>
        <taxon>Hypocreales</taxon>
        <taxon>Ophiocordycipitaceae</taxon>
        <taxon>Ophiocordyceps</taxon>
    </lineage>
</organism>
<keyword evidence="4" id="KW-1185">Reference proteome</keyword>
<accession>A0A2C5Y7E3</accession>
<feature type="region of interest" description="Disordered" evidence="1">
    <location>
        <begin position="1"/>
        <end position="81"/>
    </location>
</feature>
<dbReference type="PANTHER" id="PTHR33112">
    <property type="entry name" value="DOMAIN PROTEIN, PUTATIVE-RELATED"/>
    <property type="match status" value="1"/>
</dbReference>
<name>A0A2C5Y7E3_9HYPO</name>
<feature type="compositionally biased region" description="Basic and acidic residues" evidence="1">
    <location>
        <begin position="1"/>
        <end position="11"/>
    </location>
</feature>
<dbReference type="Pfam" id="PF06985">
    <property type="entry name" value="HET"/>
    <property type="match status" value="1"/>
</dbReference>
<dbReference type="Proteomes" id="UP000226192">
    <property type="component" value="Unassembled WGS sequence"/>
</dbReference>
<dbReference type="EMBL" id="NJET01000045">
    <property type="protein sequence ID" value="PHH63626.1"/>
    <property type="molecule type" value="Genomic_DNA"/>
</dbReference>
<dbReference type="STRING" id="1399860.A0A2C5Y7E3"/>
<feature type="compositionally biased region" description="Low complexity" evidence="1">
    <location>
        <begin position="34"/>
        <end position="44"/>
    </location>
</feature>
<dbReference type="OrthoDB" id="5428863at2759"/>
<dbReference type="PANTHER" id="PTHR33112:SF1">
    <property type="entry name" value="HETEROKARYON INCOMPATIBILITY DOMAIN-CONTAINING PROTEIN"/>
    <property type="match status" value="1"/>
</dbReference>
<evidence type="ECO:0000256" key="1">
    <source>
        <dbReference type="SAM" id="MobiDB-lite"/>
    </source>
</evidence>
<sequence>MAEASAQDRPRSRNPLRQMMQHLTVEPPADDSDGASSPRASSTSPRRDIMRRLSWRKSRSPSAHSDVSVPASPSTSLPHPDPDLCPQCASLAVDLEATLHEADAAFAKPLQAGVDDGCEYLLAHLARHEPSCPLCRLFAAVRVAVSGTDAANKDFGLSAFSSRDSNYLVDPVKMLDARHPVIEGAPGLAPGFLGVVPRGTDTCFSECFRQSGMLFRTLPQDSAGPFPSRGRSPVGRHPALQTPALVLNDDAISASASVRGVWGREIGPMADMNVARNWLSFCQSHHEGRCSHRRPPLAELPAFHLIDCSRSPLKVVPASLLHSDDYVALSYVRSRQAAEPWPLVVADAAAVTRALGLRFLWVDLFCLDSASLPITPEQRAEQVARMNDIFEGAALVIIAANGQDTRGGLAGVSEPRVEPQPRYRLPRSGTMLVSSMRDPRLSIQQSAWATRGWTYQEALLARRRLIFTCQQMYWECDGMACPETLVLPLELWHDASQRRMADFVRPGLFNSLSCVGGSWEGWKPLGGSTEPPSTLSVFRAVDQHVANFTRRHLSNDEDSLSAMLGLLRQIEQTIGRGRLGHMMGIPLWVQPAADGAAKALGRPLLEAPWRRTRHLFALSTSFWHHVRTADGQEPRRRPHLPSWTWAGWSGGVDLLSSIVIADPEGVAKERKQLNHHYVSATQLARGDGSLSPSWIYSPEMLVLDSDNKVVFDFAGINADSQDHGILQGPHFPSHLPQDAYCLRVSDPLVLDRVKARRLAGGSCWLFNDVSISVNLSRGGSGGIREYIEMHARGQQMTVLWFVEDATIMLLVVQRAATGGTHWERVGRARMAFVQEPRDVVRRFERLEVMLRHLPLRRLGQEIVIE</sequence>
<feature type="compositionally biased region" description="Polar residues" evidence="1">
    <location>
        <begin position="60"/>
        <end position="77"/>
    </location>
</feature>
<feature type="domain" description="Heterokaryon incompatibility" evidence="2">
    <location>
        <begin position="338"/>
        <end position="457"/>
    </location>
</feature>
<comment type="caution">
    <text evidence="3">The sequence shown here is derived from an EMBL/GenBank/DDBJ whole genome shotgun (WGS) entry which is preliminary data.</text>
</comment>
<evidence type="ECO:0000313" key="3">
    <source>
        <dbReference type="EMBL" id="PHH63626.1"/>
    </source>
</evidence>